<keyword evidence="3" id="KW-1185">Reference proteome</keyword>
<proteinExistence type="predicted"/>
<feature type="compositionally biased region" description="Pro residues" evidence="1">
    <location>
        <begin position="135"/>
        <end position="149"/>
    </location>
</feature>
<sequence>MYPPPDHLRLSRNQLSKPPTPQQSPQSNVSHNNQQILGSQFMPGDPGGFVLPIVPETGDYNSAPLGFMLPGHPNITCNPQDGGWESNCGRPPLQPMCAGEPGGFIAPDATYPRPHLQQQHQHPYPPLQPQQHQNPYPPLPMQPQLPLSPTPSVRSRACSPEQQQQQQYPYTPRGIQQQMAPPPYSIRDMYPPSNSSMVSVAQSANNSRYVPSRQGSVSSRLSGGSYRSAASPTMINAYPAHHPQQPPVLQKHNQQPTRPGPVYRWEDVRFNT</sequence>
<reference evidence="2" key="1">
    <citation type="submission" date="2022-07" db="EMBL/GenBank/DDBJ databases">
        <title>Phylogenomic reconstructions and comparative analyses of Kickxellomycotina fungi.</title>
        <authorList>
            <person name="Reynolds N.K."/>
            <person name="Stajich J.E."/>
            <person name="Barry K."/>
            <person name="Grigoriev I.V."/>
            <person name="Crous P."/>
            <person name="Smith M.E."/>
        </authorList>
    </citation>
    <scope>NUCLEOTIDE SEQUENCE</scope>
    <source>
        <strain evidence="2">NRRL 1565</strain>
    </source>
</reference>
<accession>A0A9W8HYQ3</accession>
<feature type="compositionally biased region" description="Polar residues" evidence="1">
    <location>
        <begin position="192"/>
        <end position="222"/>
    </location>
</feature>
<evidence type="ECO:0000313" key="3">
    <source>
        <dbReference type="Proteomes" id="UP001140094"/>
    </source>
</evidence>
<comment type="caution">
    <text evidence="2">The sequence shown here is derived from an EMBL/GenBank/DDBJ whole genome shotgun (WGS) entry which is preliminary data.</text>
</comment>
<organism evidence="2 3">
    <name type="scientific">Coemansia guatemalensis</name>
    <dbReference type="NCBI Taxonomy" id="2761395"/>
    <lineage>
        <taxon>Eukaryota</taxon>
        <taxon>Fungi</taxon>
        <taxon>Fungi incertae sedis</taxon>
        <taxon>Zoopagomycota</taxon>
        <taxon>Kickxellomycotina</taxon>
        <taxon>Kickxellomycetes</taxon>
        <taxon>Kickxellales</taxon>
        <taxon>Kickxellaceae</taxon>
        <taxon>Coemansia</taxon>
    </lineage>
</organism>
<evidence type="ECO:0000256" key="1">
    <source>
        <dbReference type="SAM" id="MobiDB-lite"/>
    </source>
</evidence>
<dbReference type="AlphaFoldDB" id="A0A9W8HYQ3"/>
<dbReference type="OrthoDB" id="5578953at2759"/>
<protein>
    <submittedName>
        <fullName evidence="2">Uncharacterized protein</fullName>
    </submittedName>
</protein>
<feature type="region of interest" description="Disordered" evidence="1">
    <location>
        <begin position="99"/>
        <end position="262"/>
    </location>
</feature>
<feature type="region of interest" description="Disordered" evidence="1">
    <location>
        <begin position="1"/>
        <end position="44"/>
    </location>
</feature>
<dbReference type="Proteomes" id="UP001140094">
    <property type="component" value="Unassembled WGS sequence"/>
</dbReference>
<name>A0A9W8HYQ3_9FUNG</name>
<gene>
    <name evidence="2" type="ORF">H4R20_001705</name>
</gene>
<dbReference type="EMBL" id="JANBUO010000191">
    <property type="protein sequence ID" value="KAJ2806417.1"/>
    <property type="molecule type" value="Genomic_DNA"/>
</dbReference>
<feature type="compositionally biased region" description="Low complexity" evidence="1">
    <location>
        <begin position="111"/>
        <end position="122"/>
    </location>
</feature>
<evidence type="ECO:0000313" key="2">
    <source>
        <dbReference type="EMBL" id="KAJ2806417.1"/>
    </source>
</evidence>